<sequence>MGRLKDQKVCSGEIVHGTMILKQWHMKPLYCSLTDEERLLLLLKDVLSEIKGVVDLLAKKHVSSATTNACEVIRGGSYQPRELYGSLIETFSKDRDLIIDIGNAFNGNRMLAGCSCSAEEAFCVKK</sequence>
<dbReference type="EMBL" id="JARQWQ010000097">
    <property type="protein sequence ID" value="KAK2551483.1"/>
    <property type="molecule type" value="Genomic_DNA"/>
</dbReference>
<comment type="caution">
    <text evidence="1">The sequence shown here is derived from an EMBL/GenBank/DDBJ whole genome shotgun (WGS) entry which is preliminary data.</text>
</comment>
<reference evidence="1" key="2">
    <citation type="journal article" date="2023" name="Science">
        <title>Genomic signatures of disease resistance in endangered staghorn corals.</title>
        <authorList>
            <person name="Vollmer S.V."/>
            <person name="Selwyn J.D."/>
            <person name="Despard B.A."/>
            <person name="Roesel C.L."/>
        </authorList>
    </citation>
    <scope>NUCLEOTIDE SEQUENCE</scope>
    <source>
        <strain evidence="1">K2</strain>
    </source>
</reference>
<accession>A0AAD9PYM1</accession>
<name>A0AAD9PYM1_ACRCE</name>
<evidence type="ECO:0000313" key="2">
    <source>
        <dbReference type="Proteomes" id="UP001249851"/>
    </source>
</evidence>
<dbReference type="Proteomes" id="UP001249851">
    <property type="component" value="Unassembled WGS sequence"/>
</dbReference>
<gene>
    <name evidence="1" type="ORF">P5673_027671</name>
</gene>
<organism evidence="1 2">
    <name type="scientific">Acropora cervicornis</name>
    <name type="common">Staghorn coral</name>
    <dbReference type="NCBI Taxonomy" id="6130"/>
    <lineage>
        <taxon>Eukaryota</taxon>
        <taxon>Metazoa</taxon>
        <taxon>Cnidaria</taxon>
        <taxon>Anthozoa</taxon>
        <taxon>Hexacorallia</taxon>
        <taxon>Scleractinia</taxon>
        <taxon>Astrocoeniina</taxon>
        <taxon>Acroporidae</taxon>
        <taxon>Acropora</taxon>
    </lineage>
</organism>
<protein>
    <submittedName>
        <fullName evidence="1">Uncharacterized protein</fullName>
    </submittedName>
</protein>
<reference evidence="1" key="1">
    <citation type="journal article" date="2023" name="G3 (Bethesda)">
        <title>Whole genome assembly and annotation of the endangered Caribbean coral Acropora cervicornis.</title>
        <authorList>
            <person name="Selwyn J.D."/>
            <person name="Vollmer S.V."/>
        </authorList>
    </citation>
    <scope>NUCLEOTIDE SEQUENCE</scope>
    <source>
        <strain evidence="1">K2</strain>
    </source>
</reference>
<evidence type="ECO:0000313" key="1">
    <source>
        <dbReference type="EMBL" id="KAK2551483.1"/>
    </source>
</evidence>
<dbReference type="AlphaFoldDB" id="A0AAD9PYM1"/>
<proteinExistence type="predicted"/>
<keyword evidence="2" id="KW-1185">Reference proteome</keyword>